<evidence type="ECO:0000256" key="2">
    <source>
        <dbReference type="ARBA" id="ARBA00023125"/>
    </source>
</evidence>
<dbReference type="EMBL" id="SHKI01000003">
    <property type="protein sequence ID" value="RZT67039.1"/>
    <property type="molecule type" value="Genomic_DNA"/>
</dbReference>
<evidence type="ECO:0000256" key="3">
    <source>
        <dbReference type="ARBA" id="ARBA00023163"/>
    </source>
</evidence>
<dbReference type="SMART" id="SM00421">
    <property type="entry name" value="HTH_LUXR"/>
    <property type="match status" value="1"/>
</dbReference>
<evidence type="ECO:0000259" key="4">
    <source>
        <dbReference type="PROSITE" id="PS50043"/>
    </source>
</evidence>
<evidence type="ECO:0000256" key="1">
    <source>
        <dbReference type="ARBA" id="ARBA00023015"/>
    </source>
</evidence>
<proteinExistence type="predicted"/>
<dbReference type="InterPro" id="IPR027417">
    <property type="entry name" value="P-loop_NTPase"/>
</dbReference>
<dbReference type="Proteomes" id="UP000291832">
    <property type="component" value="Unassembled WGS sequence"/>
</dbReference>
<accession>A0A4V6MD70</accession>
<dbReference type="PROSITE" id="PS00622">
    <property type="entry name" value="HTH_LUXR_1"/>
    <property type="match status" value="1"/>
</dbReference>
<keyword evidence="2" id="KW-0238">DNA-binding</keyword>
<dbReference type="PANTHER" id="PTHR44688:SF16">
    <property type="entry name" value="DNA-BINDING TRANSCRIPTIONAL ACTIVATOR DEVR_DOSR"/>
    <property type="match status" value="1"/>
</dbReference>
<dbReference type="InterPro" id="IPR016032">
    <property type="entry name" value="Sig_transdc_resp-reg_C-effctor"/>
</dbReference>
<reference evidence="5 6" key="1">
    <citation type="journal article" date="2015" name="Stand. Genomic Sci.">
        <title>Genomic Encyclopedia of Bacterial and Archaeal Type Strains, Phase III: the genomes of soil and plant-associated and newly described type strains.</title>
        <authorList>
            <person name="Whitman W.B."/>
            <person name="Woyke T."/>
            <person name="Klenk H.P."/>
            <person name="Zhou Y."/>
            <person name="Lilburn T.G."/>
            <person name="Beck B.J."/>
            <person name="De Vos P."/>
            <person name="Vandamme P."/>
            <person name="Eisen J.A."/>
            <person name="Garrity G."/>
            <person name="Hugenholtz P."/>
            <person name="Kyrpides N.C."/>
        </authorList>
    </citation>
    <scope>NUCLEOTIDE SEQUENCE [LARGE SCALE GENOMIC DNA]</scope>
    <source>
        <strain evidence="5 6">RF6</strain>
    </source>
</reference>
<protein>
    <submittedName>
        <fullName evidence="5">Regulatory LuxR family protein</fullName>
    </submittedName>
</protein>
<dbReference type="PANTHER" id="PTHR44688">
    <property type="entry name" value="DNA-BINDING TRANSCRIPTIONAL ACTIVATOR DEVR_DOSR"/>
    <property type="match status" value="1"/>
</dbReference>
<dbReference type="SUPFAM" id="SSF52540">
    <property type="entry name" value="P-loop containing nucleoside triphosphate hydrolases"/>
    <property type="match status" value="1"/>
</dbReference>
<dbReference type="InterPro" id="IPR036388">
    <property type="entry name" value="WH-like_DNA-bd_sf"/>
</dbReference>
<comment type="caution">
    <text evidence="5">The sequence shown here is derived from an EMBL/GenBank/DDBJ whole genome shotgun (WGS) entry which is preliminary data.</text>
</comment>
<evidence type="ECO:0000313" key="6">
    <source>
        <dbReference type="Proteomes" id="UP000291832"/>
    </source>
</evidence>
<dbReference type="CDD" id="cd06170">
    <property type="entry name" value="LuxR_C_like"/>
    <property type="match status" value="1"/>
</dbReference>
<dbReference type="InterPro" id="IPR003593">
    <property type="entry name" value="AAA+_ATPase"/>
</dbReference>
<dbReference type="PROSITE" id="PS50043">
    <property type="entry name" value="HTH_LUXR_2"/>
    <property type="match status" value="1"/>
</dbReference>
<dbReference type="Gene3D" id="1.10.10.10">
    <property type="entry name" value="Winged helix-like DNA-binding domain superfamily/Winged helix DNA-binding domain"/>
    <property type="match status" value="1"/>
</dbReference>
<dbReference type="Pfam" id="PF00196">
    <property type="entry name" value="GerE"/>
    <property type="match status" value="1"/>
</dbReference>
<name>A0A4V6MD70_9MICO</name>
<organism evidence="5 6">
    <name type="scientific">Leucobacter luti</name>
    <dbReference type="NCBI Taxonomy" id="340320"/>
    <lineage>
        <taxon>Bacteria</taxon>
        <taxon>Bacillati</taxon>
        <taxon>Actinomycetota</taxon>
        <taxon>Actinomycetes</taxon>
        <taxon>Micrococcales</taxon>
        <taxon>Microbacteriaceae</taxon>
        <taxon>Leucobacter</taxon>
    </lineage>
</organism>
<gene>
    <name evidence="5" type="ORF">EV139_1171</name>
</gene>
<evidence type="ECO:0000313" key="5">
    <source>
        <dbReference type="EMBL" id="RZT67039.1"/>
    </source>
</evidence>
<dbReference type="SUPFAM" id="SSF46894">
    <property type="entry name" value="C-terminal effector domain of the bipartite response regulators"/>
    <property type="match status" value="1"/>
</dbReference>
<sequence>MRSAAVSSEGAAIAALAPLPSRAGADSAARASWAAGHHVAAFGDPGSGRTVFAERLLRAWPGRVHRITGSPALREIQFAALAALTAHAPDAGTRSPTQLIAALAAAGDSGERAVLLDDADYIDDASAAALAQAALSGSLRLLILGTSAERLPASLRAAALEIDHVRLEAITLDDARVIAEAALGTALALHDVDRLRHLAGSNARYLRALVLDARDSDGFREVYGYTALREGWVPNGRRVGELISLRLSIQPAPVREAVLLLALTGEVPVPLAERLATPESVRLAVSAGLAELVGGPVPGRARTPGSIRVCGGLTSPTVLARVPEPELRTHAEHALRHTEEMTAATAITVAIHASQVGVTLDATRREAIAGEALRSRQFDAALLLTDPVHGGELSDELCLLRSRALFESGLHDDAHEILAPMLAAGDLEARVWSAKMSAAFGLTDALDATLAPRPTDEHPAPEVLAAWRDVLLTKAGGIVPASALRAHADSAALGSEVRAAALQSALLLDVFAGQAGAAAGEAIALMSSPEWEIVPLTEQGDLVVTLFQALLATGSVTGDLAGWDDDGWAALRIMPTLYLFADGRRSIEAGNAKAAADLLHQALAANGTENRFGIGANLAAATAAASAMLGDVESATELRDAALQLLAAGGALHDETERLLLPAQLLSDGPAAATAHWHRLRDRAHRTEQRYLLMRVLHDGWRLGLHEDLAALSATAAQVQGPLAAALAQYANAAGGDGIALERAVSGHLATGHLLFAAELTTFAIHASRQDGRRLPVSPAMHRSLAALAELRGVNTPIMKRVRIDRETLTEREFQVCAAAVSGSSNSEIADLLFLSTRTVEGHLQRAFGKLGVDTRGQLAPARL</sequence>
<dbReference type="SMART" id="SM00382">
    <property type="entry name" value="AAA"/>
    <property type="match status" value="1"/>
</dbReference>
<dbReference type="AlphaFoldDB" id="A0A4V6MD70"/>
<dbReference type="Gene3D" id="3.40.50.300">
    <property type="entry name" value="P-loop containing nucleotide triphosphate hydrolases"/>
    <property type="match status" value="1"/>
</dbReference>
<dbReference type="InterPro" id="IPR000792">
    <property type="entry name" value="Tscrpt_reg_LuxR_C"/>
</dbReference>
<dbReference type="GO" id="GO:0006355">
    <property type="term" value="P:regulation of DNA-templated transcription"/>
    <property type="evidence" value="ECO:0007669"/>
    <property type="project" value="InterPro"/>
</dbReference>
<dbReference type="PRINTS" id="PR00038">
    <property type="entry name" value="HTHLUXR"/>
</dbReference>
<keyword evidence="1" id="KW-0805">Transcription regulation</keyword>
<keyword evidence="3" id="KW-0804">Transcription</keyword>
<feature type="domain" description="HTH luxR-type" evidence="4">
    <location>
        <begin position="802"/>
        <end position="864"/>
    </location>
</feature>
<dbReference type="GO" id="GO:0003677">
    <property type="term" value="F:DNA binding"/>
    <property type="evidence" value="ECO:0007669"/>
    <property type="project" value="UniProtKB-KW"/>
</dbReference>
<keyword evidence="6" id="KW-1185">Reference proteome</keyword>